<evidence type="ECO:0000313" key="2">
    <source>
        <dbReference type="Proteomes" id="UP000823388"/>
    </source>
</evidence>
<keyword evidence="2" id="KW-1185">Reference proteome</keyword>
<sequence length="114" mass="12616">MASRLLLGRIQSAGRLSGGHGRRQLLAFSDGPPLPPAGGRLVCSSAYRQIKTDARITDHEPHLDRFSDPQVAHEDRQFIQFLDRMLDAIRNSQSLAQIRSGRTANGLKVLDDDI</sequence>
<reference evidence="1" key="1">
    <citation type="submission" date="2020-05" db="EMBL/GenBank/DDBJ databases">
        <title>WGS assembly of Panicum virgatum.</title>
        <authorList>
            <person name="Lovell J.T."/>
            <person name="Jenkins J."/>
            <person name="Shu S."/>
            <person name="Juenger T.E."/>
            <person name="Schmutz J."/>
        </authorList>
    </citation>
    <scope>NUCLEOTIDE SEQUENCE</scope>
    <source>
        <strain evidence="1">AP13</strain>
    </source>
</reference>
<organism evidence="1 2">
    <name type="scientific">Panicum virgatum</name>
    <name type="common">Blackwell switchgrass</name>
    <dbReference type="NCBI Taxonomy" id="38727"/>
    <lineage>
        <taxon>Eukaryota</taxon>
        <taxon>Viridiplantae</taxon>
        <taxon>Streptophyta</taxon>
        <taxon>Embryophyta</taxon>
        <taxon>Tracheophyta</taxon>
        <taxon>Spermatophyta</taxon>
        <taxon>Magnoliopsida</taxon>
        <taxon>Liliopsida</taxon>
        <taxon>Poales</taxon>
        <taxon>Poaceae</taxon>
        <taxon>PACMAD clade</taxon>
        <taxon>Panicoideae</taxon>
        <taxon>Panicodae</taxon>
        <taxon>Paniceae</taxon>
        <taxon>Panicinae</taxon>
        <taxon>Panicum</taxon>
        <taxon>Panicum sect. Hiantes</taxon>
    </lineage>
</organism>
<evidence type="ECO:0000313" key="1">
    <source>
        <dbReference type="EMBL" id="KAG2534769.1"/>
    </source>
</evidence>
<protein>
    <submittedName>
        <fullName evidence="1">Uncharacterized protein</fullName>
    </submittedName>
</protein>
<proteinExistence type="predicted"/>
<dbReference type="AlphaFoldDB" id="A0A8T0MHP9"/>
<gene>
    <name evidence="1" type="ORF">PVAP13_9NG082700</name>
</gene>
<dbReference type="EMBL" id="CM029054">
    <property type="protein sequence ID" value="KAG2534769.1"/>
    <property type="molecule type" value="Genomic_DNA"/>
</dbReference>
<comment type="caution">
    <text evidence="1">The sequence shown here is derived from an EMBL/GenBank/DDBJ whole genome shotgun (WGS) entry which is preliminary data.</text>
</comment>
<dbReference type="Proteomes" id="UP000823388">
    <property type="component" value="Chromosome 9N"/>
</dbReference>
<name>A0A8T0MHP9_PANVG</name>
<accession>A0A8T0MHP9</accession>